<dbReference type="Proteomes" id="UP000215002">
    <property type="component" value="Chromosome"/>
</dbReference>
<evidence type="ECO:0008006" key="3">
    <source>
        <dbReference type="Google" id="ProtNLM"/>
    </source>
</evidence>
<proteinExistence type="predicted"/>
<organism evidence="1 2">
    <name type="scientific">Mucilaginibacter xinganensis</name>
    <dbReference type="NCBI Taxonomy" id="1234841"/>
    <lineage>
        <taxon>Bacteria</taxon>
        <taxon>Pseudomonadati</taxon>
        <taxon>Bacteroidota</taxon>
        <taxon>Sphingobacteriia</taxon>
        <taxon>Sphingobacteriales</taxon>
        <taxon>Sphingobacteriaceae</taxon>
        <taxon>Mucilaginibacter</taxon>
    </lineage>
</organism>
<reference evidence="1 2" key="1">
    <citation type="submission" date="2017-08" db="EMBL/GenBank/DDBJ databases">
        <title>Complete genome sequence of Mucilaginibacter sp. strain BJC16-A31.</title>
        <authorList>
            <consortium name="Henan University of Science and Technology"/>
            <person name="You X."/>
        </authorList>
    </citation>
    <scope>NUCLEOTIDE SEQUENCE [LARGE SCALE GENOMIC DNA]</scope>
    <source>
        <strain evidence="1 2">BJC16-A31</strain>
    </source>
</reference>
<accession>A0A223NUS6</accession>
<dbReference type="SUPFAM" id="SSF52266">
    <property type="entry name" value="SGNH hydrolase"/>
    <property type="match status" value="1"/>
</dbReference>
<dbReference type="EMBL" id="CP022743">
    <property type="protein sequence ID" value="ASU33510.1"/>
    <property type="molecule type" value="Genomic_DNA"/>
</dbReference>
<sequence length="313" mass="35941">MRLAAFSVVLIAADRLAGFALKKIYFNQHVGQFSQTTYAIDSACQDLMIFGSSRAVRHYSPTIISKGTGISCYDSGRDGLMIPYSAAIEEVSLARHLPKFIILDITPRELGIDKSKYEKLDILLPYCEEHPQFLKYIKEVSEFETEKLFSKTYPYNSSAFILANNSLFSKSIEKDDNGYLPLHGFMTKPEMDDYIKRMNNRAKKIRKKIEIPETKAVNYFKRFLSDAAKYKIKTMVIISPTILNNSFYLDNQTIERDLIGKITSEYPNVTLLDFSTDPRFNYHPEKFNDVFHLNKRGSEEFSAIVAQHIKANL</sequence>
<gene>
    <name evidence="1" type="ORF">MuYL_1612</name>
</gene>
<name>A0A223NUS6_9SPHI</name>
<dbReference type="AlphaFoldDB" id="A0A223NUS6"/>
<evidence type="ECO:0000313" key="2">
    <source>
        <dbReference type="Proteomes" id="UP000215002"/>
    </source>
</evidence>
<keyword evidence="2" id="KW-1185">Reference proteome</keyword>
<dbReference type="KEGG" id="muc:MuYL_1612"/>
<protein>
    <recommendedName>
        <fullName evidence="3">DUF1574 domain-containing protein</fullName>
    </recommendedName>
</protein>
<evidence type="ECO:0000313" key="1">
    <source>
        <dbReference type="EMBL" id="ASU33510.1"/>
    </source>
</evidence>